<evidence type="ECO:0000256" key="1">
    <source>
        <dbReference type="SAM" id="MobiDB-lite"/>
    </source>
</evidence>
<organism evidence="2 3">
    <name type="scientific">Streptomyces ruber</name>
    <dbReference type="NCBI Taxonomy" id="83378"/>
    <lineage>
        <taxon>Bacteria</taxon>
        <taxon>Bacillati</taxon>
        <taxon>Actinomycetota</taxon>
        <taxon>Actinomycetes</taxon>
        <taxon>Kitasatosporales</taxon>
        <taxon>Streptomycetaceae</taxon>
        <taxon>Streptomyces</taxon>
    </lineage>
</organism>
<feature type="region of interest" description="Disordered" evidence="1">
    <location>
        <begin position="50"/>
        <end position="100"/>
    </location>
</feature>
<dbReference type="Proteomes" id="UP000620156">
    <property type="component" value="Unassembled WGS sequence"/>
</dbReference>
<name>A0A918EY00_9ACTN</name>
<evidence type="ECO:0000313" key="3">
    <source>
        <dbReference type="Proteomes" id="UP000620156"/>
    </source>
</evidence>
<accession>A0A918EY00</accession>
<reference evidence="2" key="2">
    <citation type="submission" date="2020-09" db="EMBL/GenBank/DDBJ databases">
        <authorList>
            <person name="Sun Q."/>
            <person name="Ohkuma M."/>
        </authorList>
    </citation>
    <scope>NUCLEOTIDE SEQUENCE</scope>
    <source>
        <strain evidence="2">JCM 3131</strain>
    </source>
</reference>
<evidence type="ECO:0000313" key="2">
    <source>
        <dbReference type="EMBL" id="GGQ78712.1"/>
    </source>
</evidence>
<gene>
    <name evidence="2" type="ORF">GCM10010145_55490</name>
</gene>
<comment type="caution">
    <text evidence="2">The sequence shown here is derived from an EMBL/GenBank/DDBJ whole genome shotgun (WGS) entry which is preliminary data.</text>
</comment>
<keyword evidence="3" id="KW-1185">Reference proteome</keyword>
<protein>
    <submittedName>
        <fullName evidence="2">Uncharacterized protein</fullName>
    </submittedName>
</protein>
<dbReference type="AlphaFoldDB" id="A0A918EY00"/>
<dbReference type="EMBL" id="BMQK01000016">
    <property type="protein sequence ID" value="GGQ78712.1"/>
    <property type="molecule type" value="Genomic_DNA"/>
</dbReference>
<proteinExistence type="predicted"/>
<sequence length="100" mass="10430">MCNVSGLRPWRLTAVRGVARQAPSRPLPEPLAQQVLTRGLALLIVGRVTGDGRPAKRPDLLPYEGPAGGAGPLGGPGPTGRRADGLTSRDAPGRRHQVRG</sequence>
<feature type="compositionally biased region" description="Gly residues" evidence="1">
    <location>
        <begin position="66"/>
        <end position="78"/>
    </location>
</feature>
<reference evidence="2" key="1">
    <citation type="journal article" date="2014" name="Int. J. Syst. Evol. Microbiol.">
        <title>Complete genome sequence of Corynebacterium casei LMG S-19264T (=DSM 44701T), isolated from a smear-ripened cheese.</title>
        <authorList>
            <consortium name="US DOE Joint Genome Institute (JGI-PGF)"/>
            <person name="Walter F."/>
            <person name="Albersmeier A."/>
            <person name="Kalinowski J."/>
            <person name="Ruckert C."/>
        </authorList>
    </citation>
    <scope>NUCLEOTIDE SEQUENCE</scope>
    <source>
        <strain evidence="2">JCM 3131</strain>
    </source>
</reference>